<dbReference type="PANTHER" id="PTHR43427:SF6">
    <property type="entry name" value="CHLORIDE CHANNEL PROTEIN CLC-E"/>
    <property type="match status" value="1"/>
</dbReference>
<feature type="transmembrane region" description="Helical" evidence="10">
    <location>
        <begin position="193"/>
        <end position="212"/>
    </location>
</feature>
<evidence type="ECO:0000256" key="4">
    <source>
        <dbReference type="ARBA" id="ARBA00022989"/>
    </source>
</evidence>
<keyword evidence="4 10" id="KW-1133">Transmembrane helix</keyword>
<dbReference type="AlphaFoldDB" id="A0A091CAR0"/>
<evidence type="ECO:0000256" key="3">
    <source>
        <dbReference type="ARBA" id="ARBA00022692"/>
    </source>
</evidence>
<evidence type="ECO:0000256" key="7">
    <source>
        <dbReference type="ARBA" id="ARBA00023173"/>
    </source>
</evidence>
<evidence type="ECO:0000313" key="11">
    <source>
        <dbReference type="EMBL" id="KFN87278.1"/>
    </source>
</evidence>
<keyword evidence="14" id="KW-1185">Reference proteome</keyword>
<name>A0A091CAR0_STREI</name>
<dbReference type="EMBL" id="FOTG01000003">
    <property type="protein sequence ID" value="SFL14938.1"/>
    <property type="molecule type" value="Genomic_DNA"/>
</dbReference>
<dbReference type="GO" id="GO:0034707">
    <property type="term" value="C:chloride channel complex"/>
    <property type="evidence" value="ECO:0007669"/>
    <property type="project" value="UniProtKB-KW"/>
</dbReference>
<keyword evidence="8" id="KW-0868">Chloride</keyword>
<comment type="subcellular location">
    <subcellularLocation>
        <location evidence="1">Membrane</location>
        <topology evidence="1">Multi-pass membrane protein</topology>
    </subcellularLocation>
</comment>
<dbReference type="InterPro" id="IPR050368">
    <property type="entry name" value="ClC-type_chloride_channel"/>
</dbReference>
<feature type="transmembrane region" description="Helical" evidence="10">
    <location>
        <begin position="391"/>
        <end position="409"/>
    </location>
</feature>
<dbReference type="Proteomes" id="UP000182793">
    <property type="component" value="Unassembled WGS sequence"/>
</dbReference>
<evidence type="ECO:0000256" key="5">
    <source>
        <dbReference type="ARBA" id="ARBA00023065"/>
    </source>
</evidence>
<feature type="transmembrane region" description="Helical" evidence="10">
    <location>
        <begin position="156"/>
        <end position="181"/>
    </location>
</feature>
<feature type="transmembrane region" description="Helical" evidence="10">
    <location>
        <begin position="263"/>
        <end position="281"/>
    </location>
</feature>
<keyword evidence="6 10" id="KW-0472">Membrane</keyword>
<dbReference type="EMBL" id="AUZH01000026">
    <property type="protein sequence ID" value="KFN87278.1"/>
    <property type="molecule type" value="Genomic_DNA"/>
</dbReference>
<protein>
    <submittedName>
        <fullName evidence="12">H+/Cl-antiporter ClcA</fullName>
    </submittedName>
    <submittedName>
        <fullName evidence="11">Voltage-gated chloride channel protein</fullName>
    </submittedName>
</protein>
<evidence type="ECO:0000313" key="13">
    <source>
        <dbReference type="Proteomes" id="UP000029382"/>
    </source>
</evidence>
<dbReference type="PANTHER" id="PTHR43427">
    <property type="entry name" value="CHLORIDE CHANNEL PROTEIN CLC-E"/>
    <property type="match status" value="1"/>
</dbReference>
<dbReference type="SUPFAM" id="SSF81340">
    <property type="entry name" value="Clc chloride channel"/>
    <property type="match status" value="1"/>
</dbReference>
<feature type="transmembrane region" description="Helical" evidence="10">
    <location>
        <begin position="12"/>
        <end position="35"/>
    </location>
</feature>
<proteinExistence type="predicted"/>
<keyword evidence="2" id="KW-0813">Transport</keyword>
<keyword evidence="3 10" id="KW-0812">Transmembrane</keyword>
<feature type="transmembrane region" description="Helical" evidence="10">
    <location>
        <begin position="224"/>
        <end position="243"/>
    </location>
</feature>
<evidence type="ECO:0000256" key="6">
    <source>
        <dbReference type="ARBA" id="ARBA00023136"/>
    </source>
</evidence>
<keyword evidence="9" id="KW-0407">Ion channel</keyword>
<evidence type="ECO:0000313" key="12">
    <source>
        <dbReference type="EMBL" id="SFL14938.1"/>
    </source>
</evidence>
<feature type="transmembrane region" description="Helical" evidence="10">
    <location>
        <begin position="301"/>
        <end position="319"/>
    </location>
</feature>
<dbReference type="Pfam" id="PF00654">
    <property type="entry name" value="Voltage_CLC"/>
    <property type="match status" value="1"/>
</dbReference>
<dbReference type="GO" id="GO:0005254">
    <property type="term" value="F:chloride channel activity"/>
    <property type="evidence" value="ECO:0007669"/>
    <property type="project" value="UniProtKB-KW"/>
</dbReference>
<keyword evidence="5" id="KW-0406">Ion transport</keyword>
<keyword evidence="7" id="KW-0869">Chloride channel</keyword>
<accession>A0A091CAR0</accession>
<dbReference type="Proteomes" id="UP000029382">
    <property type="component" value="Unassembled WGS sequence"/>
</dbReference>
<evidence type="ECO:0000313" key="14">
    <source>
        <dbReference type="Proteomes" id="UP000182793"/>
    </source>
</evidence>
<comment type="caution">
    <text evidence="11">The sequence shown here is derived from an EMBL/GenBank/DDBJ whole genome shotgun (WGS) entry which is preliminary data.</text>
</comment>
<organism evidence="11 13">
    <name type="scientific">Streptococcus equinus JB1</name>
    <dbReference type="NCBI Taxonomy" id="1294274"/>
    <lineage>
        <taxon>Bacteria</taxon>
        <taxon>Bacillati</taxon>
        <taxon>Bacillota</taxon>
        <taxon>Bacilli</taxon>
        <taxon>Lactobacillales</taxon>
        <taxon>Streptococcaceae</taxon>
        <taxon>Streptococcus</taxon>
    </lineage>
</organism>
<feature type="transmembrane region" description="Helical" evidence="10">
    <location>
        <begin position="365"/>
        <end position="385"/>
    </location>
</feature>
<evidence type="ECO:0000256" key="9">
    <source>
        <dbReference type="ARBA" id="ARBA00023303"/>
    </source>
</evidence>
<dbReference type="Gene3D" id="1.10.3080.10">
    <property type="entry name" value="Clc chloride channel"/>
    <property type="match status" value="1"/>
</dbReference>
<reference evidence="11 13" key="1">
    <citation type="journal article" date="2014" name="Genome Announc.">
        <title>Draft Genome Sequences of Streptococcus bovis Strains ATCC 33317 and JB1.</title>
        <authorList>
            <person name="Benahmed F.H."/>
            <person name="Gopinath G.R."/>
            <person name="Harbottle H."/>
            <person name="Cotta M.A."/>
            <person name="Luo Y."/>
            <person name="Henderson C."/>
            <person name="Teri P."/>
            <person name="Soppet D."/>
            <person name="Rasmussen M."/>
            <person name="Whitehead T.R."/>
            <person name="Davidson M."/>
        </authorList>
    </citation>
    <scope>NUCLEOTIDE SEQUENCE [LARGE SCALE GENOMIC DNA]</scope>
    <source>
        <strain evidence="11 13">JB1</strain>
    </source>
</reference>
<reference evidence="12 14" key="2">
    <citation type="submission" date="2016-10" db="EMBL/GenBank/DDBJ databases">
        <authorList>
            <person name="Varghese N."/>
            <person name="Submissions S."/>
        </authorList>
    </citation>
    <scope>NUCLEOTIDE SEQUENCE [LARGE SCALE GENOMIC DNA]</scope>
    <source>
        <strain evidence="12 14">JB1</strain>
    </source>
</reference>
<feature type="transmembrane region" description="Helical" evidence="10">
    <location>
        <begin position="331"/>
        <end position="353"/>
    </location>
</feature>
<sequence length="430" mass="46112">MMTTSDKNHDWSYKWCFLSVLVLTAVVAGLGGILLHEFLEVVEKVVLGHGEEVKVQAVSQRQFILIVLAGCISAAIWYVLQRKNRQIISVKAQVKAETVEAERPALLIHLANIFLQVASVGAGSPIGKEGAPRELGALGAGRLSDRFQLSLLDRRLAIICGASAGLAAVYQVPIASIFFAFETLGLGLSFLNILWVTLTTYLASLVAGLVVSDAPLYNAGQVSLNLGTCFLAIFLAVLITPLAHVFRRLTQKAQAGKETHQAILWKLPLTFLLLASFALYFPEILGNGGALAQAVFDGMGVWYALAILLIKACLVLLTLKNGAYGGTLTPSFSMGAVLGFLGACLCQLAIPGLSMTSAMLIGSSVFLAITMNAPLTAVGLVVSFTGQNLQALPVLLIAVAVAVCINNIFKRIERKIYVNPYRSQTRRNRR</sequence>
<gene>
    <name evidence="11" type="ORF">H702_07530</name>
    <name evidence="12" type="ORF">SAMN02910290_00622</name>
</gene>
<dbReference type="PRINTS" id="PR00762">
    <property type="entry name" value="CLCHANNEL"/>
</dbReference>
<feature type="transmembrane region" description="Helical" evidence="10">
    <location>
        <begin position="63"/>
        <end position="80"/>
    </location>
</feature>
<evidence type="ECO:0000256" key="8">
    <source>
        <dbReference type="ARBA" id="ARBA00023214"/>
    </source>
</evidence>
<evidence type="ECO:0000256" key="10">
    <source>
        <dbReference type="SAM" id="Phobius"/>
    </source>
</evidence>
<dbReference type="InterPro" id="IPR001807">
    <property type="entry name" value="ClC"/>
</dbReference>
<evidence type="ECO:0000256" key="1">
    <source>
        <dbReference type="ARBA" id="ARBA00004141"/>
    </source>
</evidence>
<evidence type="ECO:0000256" key="2">
    <source>
        <dbReference type="ARBA" id="ARBA00022448"/>
    </source>
</evidence>
<dbReference type="InterPro" id="IPR014743">
    <property type="entry name" value="Cl-channel_core"/>
</dbReference>